<protein>
    <recommendedName>
        <fullName evidence="3">Iron-sulfur cluster loop</fullName>
    </recommendedName>
</protein>
<dbReference type="GO" id="GO:0003906">
    <property type="term" value="F:DNA-(apurinic or apyrimidinic site) endonuclease activity"/>
    <property type="evidence" value="ECO:0007669"/>
    <property type="project" value="InterPro"/>
</dbReference>
<dbReference type="EMBL" id="CP002444">
    <property type="protein sequence ID" value="ADU97656.1"/>
    <property type="molecule type" value="Genomic_DNA"/>
</dbReference>
<dbReference type="OrthoDB" id="2827923at2"/>
<name>E8T5T0_THEA1</name>
<reference evidence="1" key="1">
    <citation type="submission" date="2011-01" db="EMBL/GenBank/DDBJ databases">
        <title>Complete sequence of chromosome of Thermovibrio ammonificans HB-1.</title>
        <authorList>
            <consortium name="US DOE Joint Genome Institute"/>
            <person name="Lucas S."/>
            <person name="Copeland A."/>
            <person name="Lapidus A."/>
            <person name="Cheng J.-F."/>
            <person name="Goodwin L."/>
            <person name="Pitluck S."/>
            <person name="Davenport K."/>
            <person name="Detter J.C."/>
            <person name="Han C."/>
            <person name="Tapia R."/>
            <person name="Land M."/>
            <person name="Hauser L."/>
            <person name="Kyrpides N."/>
            <person name="Ivanova N."/>
            <person name="Ovchinnikova G."/>
            <person name="Vetriani C."/>
            <person name="Woyke T."/>
        </authorList>
    </citation>
    <scope>NUCLEOTIDE SEQUENCE [LARGE SCALE GENOMIC DNA]</scope>
    <source>
        <strain evidence="1">HB-1</strain>
    </source>
</reference>
<sequence length="293" mass="33422">MAVNLTLNPERAREVARELLSAFEKGGIFGKRQLPDDAVNELLPSLEFEEALLLVTFTTALDYMRNASELWSSSIKTFSDEEVKWVFDPKEVKRKGAEALKEALLKHGLAKKKNRDPQIWFSIASSLAERHNGSLRSLFESYGYDVEFMFKDFLKNRKEEFPSLSGEKLFPHWIRSLRDKFNLPFKNVEKLPIPVDVHVARATFTTGCITGKYSAKGLNETIKRRVVKVWEEGLKGTGIAPIEMFRPLWLLSKYGCHYRKNGERPKRGECPVGHLCVDGKVVVTSGRVEIDTK</sequence>
<dbReference type="eggNOG" id="COG4047">
    <property type="taxonomic scope" value="Bacteria"/>
</dbReference>
<dbReference type="STRING" id="648996.Theam_1700"/>
<evidence type="ECO:0008006" key="3">
    <source>
        <dbReference type="Google" id="ProtNLM"/>
    </source>
</evidence>
<organism evidence="1 2">
    <name type="scientific">Thermovibrio ammonificans (strain DSM 15698 / JCM 12110 / HB-1)</name>
    <dbReference type="NCBI Taxonomy" id="648996"/>
    <lineage>
        <taxon>Bacteria</taxon>
        <taxon>Pseudomonadati</taxon>
        <taxon>Aquificota</taxon>
        <taxon>Aquificia</taxon>
        <taxon>Desulfurobacteriales</taxon>
        <taxon>Desulfurobacteriaceae</taxon>
        <taxon>Thermovibrio</taxon>
    </lineage>
</organism>
<dbReference type="InterPro" id="IPR011257">
    <property type="entry name" value="DNA_glycosylase"/>
</dbReference>
<dbReference type="KEGG" id="tam:Theam_1700"/>
<dbReference type="HOGENOM" id="CLU_1123417_0_0_0"/>
<evidence type="ECO:0000313" key="2">
    <source>
        <dbReference type="Proteomes" id="UP000006362"/>
    </source>
</evidence>
<accession>E8T5T0</accession>
<dbReference type="GO" id="GO:0016799">
    <property type="term" value="F:hydrolase activity, hydrolyzing N-glycosyl compounds"/>
    <property type="evidence" value="ECO:0007669"/>
    <property type="project" value="InterPro"/>
</dbReference>
<dbReference type="InterPro" id="IPR015254">
    <property type="entry name" value="AGOG-like"/>
</dbReference>
<dbReference type="RefSeq" id="WP_013538441.1">
    <property type="nucleotide sequence ID" value="NC_014926.1"/>
</dbReference>
<evidence type="ECO:0000313" key="1">
    <source>
        <dbReference type="EMBL" id="ADU97656.1"/>
    </source>
</evidence>
<proteinExistence type="predicted"/>
<dbReference type="Proteomes" id="UP000006362">
    <property type="component" value="Chromosome"/>
</dbReference>
<dbReference type="GO" id="GO:0006281">
    <property type="term" value="P:DNA repair"/>
    <property type="evidence" value="ECO:0007669"/>
    <property type="project" value="InterPro"/>
</dbReference>
<gene>
    <name evidence="1" type="ordered locus">Theam_1700</name>
</gene>
<dbReference type="Gene3D" id="1.10.1670.10">
    <property type="entry name" value="Helix-hairpin-Helix base-excision DNA repair enzymes (C-terminal)"/>
    <property type="match status" value="1"/>
</dbReference>
<keyword evidence="2" id="KW-1185">Reference proteome</keyword>
<dbReference type="AlphaFoldDB" id="E8T5T0"/>
<dbReference type="Pfam" id="PF09171">
    <property type="entry name" value="AGOG"/>
    <property type="match status" value="1"/>
</dbReference>
<dbReference type="InterPro" id="IPR023170">
    <property type="entry name" value="HhH_base_excis_C"/>
</dbReference>
<dbReference type="SUPFAM" id="SSF48150">
    <property type="entry name" value="DNA-glycosylase"/>
    <property type="match status" value="1"/>
</dbReference>